<dbReference type="EMBL" id="LRQV01000181">
    <property type="protein sequence ID" value="KXK58532.1"/>
    <property type="molecule type" value="Genomic_DNA"/>
</dbReference>
<protein>
    <submittedName>
        <fullName evidence="4">SAM-dependent methyltransferase</fullName>
    </submittedName>
</protein>
<dbReference type="SUPFAM" id="SSF53335">
    <property type="entry name" value="S-adenosyl-L-methionine-dependent methyltransferases"/>
    <property type="match status" value="1"/>
</dbReference>
<dbReference type="OrthoDB" id="9786503at2"/>
<dbReference type="PANTHER" id="PTHR43861:SF3">
    <property type="entry name" value="PUTATIVE (AFU_ORTHOLOGUE AFUA_2G14390)-RELATED"/>
    <property type="match status" value="1"/>
</dbReference>
<dbReference type="PANTHER" id="PTHR43861">
    <property type="entry name" value="TRANS-ACONITATE 2-METHYLTRANSFERASE-RELATED"/>
    <property type="match status" value="1"/>
</dbReference>
<organism evidence="4 5">
    <name type="scientific">Micromonospora rosaria</name>
    <dbReference type="NCBI Taxonomy" id="47874"/>
    <lineage>
        <taxon>Bacteria</taxon>
        <taxon>Bacillati</taxon>
        <taxon>Actinomycetota</taxon>
        <taxon>Actinomycetes</taxon>
        <taxon>Micromonosporales</taxon>
        <taxon>Micromonosporaceae</taxon>
        <taxon>Micromonospora</taxon>
    </lineage>
</organism>
<evidence type="ECO:0000313" key="5">
    <source>
        <dbReference type="Proteomes" id="UP000070620"/>
    </source>
</evidence>
<keyword evidence="5" id="KW-1185">Reference proteome</keyword>
<reference evidence="4 5" key="1">
    <citation type="submission" date="2016-01" db="EMBL/GenBank/DDBJ databases">
        <title>Whole genome sequence and analysis of Micromonospora rosaria DSM 803, which can produce antibacterial substance rosamicin.</title>
        <authorList>
            <person name="Yang H."/>
            <person name="He X."/>
            <person name="Zhu D."/>
        </authorList>
    </citation>
    <scope>NUCLEOTIDE SEQUENCE [LARGE SCALE GENOMIC DNA]</scope>
    <source>
        <strain evidence="4 5">DSM 803</strain>
    </source>
</reference>
<comment type="caution">
    <text evidence="4">The sequence shown here is derived from an EMBL/GenBank/DDBJ whole genome shotgun (WGS) entry which is preliminary data.</text>
</comment>
<keyword evidence="4" id="KW-0489">Methyltransferase</keyword>
<dbReference type="Pfam" id="PF13649">
    <property type="entry name" value="Methyltransf_25"/>
    <property type="match status" value="1"/>
</dbReference>
<dbReference type="InterPro" id="IPR041698">
    <property type="entry name" value="Methyltransf_25"/>
</dbReference>
<proteinExistence type="predicted"/>
<evidence type="ECO:0000256" key="1">
    <source>
        <dbReference type="ARBA" id="ARBA00022679"/>
    </source>
</evidence>
<feature type="region of interest" description="Disordered" evidence="2">
    <location>
        <begin position="178"/>
        <end position="200"/>
    </location>
</feature>
<sequence length="200" mass="21777">MDAQFWDERYRSRDQLFSGAPNGVLVTEVTDLPPGHALDVGCGEGGDAHWLARRGWRVTALDISPVALRRAAAGGADVADRVTWTPVDLTRTAPPAGAFDLVSAQYFPLPRQPDHTALRGLLDAVAPGGTLLVAGHDLADLPPDRESDLDPHDFYQPHDIAGLLDRDWTILVDETRPRTAPAPAGTHHTHDTVLRARRLR</sequence>
<dbReference type="Gene3D" id="3.40.50.150">
    <property type="entry name" value="Vaccinia Virus protein VP39"/>
    <property type="match status" value="1"/>
</dbReference>
<evidence type="ECO:0000259" key="3">
    <source>
        <dbReference type="Pfam" id="PF13649"/>
    </source>
</evidence>
<dbReference type="RefSeq" id="WP_067373094.1">
    <property type="nucleotide sequence ID" value="NZ_JBIUBN010000023.1"/>
</dbReference>
<dbReference type="GO" id="GO:0032259">
    <property type="term" value="P:methylation"/>
    <property type="evidence" value="ECO:0007669"/>
    <property type="project" value="UniProtKB-KW"/>
</dbReference>
<gene>
    <name evidence="4" type="ORF">AWW66_29220</name>
</gene>
<evidence type="ECO:0000256" key="2">
    <source>
        <dbReference type="SAM" id="MobiDB-lite"/>
    </source>
</evidence>
<name>A0A136PJD6_9ACTN</name>
<dbReference type="GO" id="GO:0008168">
    <property type="term" value="F:methyltransferase activity"/>
    <property type="evidence" value="ECO:0007669"/>
    <property type="project" value="UniProtKB-KW"/>
</dbReference>
<dbReference type="AlphaFoldDB" id="A0A136PJD6"/>
<feature type="domain" description="Methyltransferase" evidence="3">
    <location>
        <begin position="38"/>
        <end position="129"/>
    </location>
</feature>
<evidence type="ECO:0000313" key="4">
    <source>
        <dbReference type="EMBL" id="KXK58532.1"/>
    </source>
</evidence>
<accession>A0A136PJD6</accession>
<keyword evidence="1 4" id="KW-0808">Transferase</keyword>
<dbReference type="Proteomes" id="UP000070620">
    <property type="component" value="Unassembled WGS sequence"/>
</dbReference>
<dbReference type="InterPro" id="IPR029063">
    <property type="entry name" value="SAM-dependent_MTases_sf"/>
</dbReference>
<dbReference type="CDD" id="cd02440">
    <property type="entry name" value="AdoMet_MTases"/>
    <property type="match status" value="1"/>
</dbReference>